<dbReference type="PANTHER" id="PTHR28013:SF3">
    <property type="entry name" value="PROTEIN DCV1-RELATED"/>
    <property type="match status" value="1"/>
</dbReference>
<feature type="transmembrane region" description="Helical" evidence="5">
    <location>
        <begin position="122"/>
        <end position="142"/>
    </location>
</feature>
<dbReference type="OMA" id="CGAAYHR"/>
<keyword evidence="7" id="KW-1185">Reference proteome</keyword>
<evidence type="ECO:0000256" key="4">
    <source>
        <dbReference type="ARBA" id="ARBA00023136"/>
    </source>
</evidence>
<name>J0WX13_AURST</name>
<evidence type="ECO:0000313" key="7">
    <source>
        <dbReference type="Proteomes" id="UP000006514"/>
    </source>
</evidence>
<dbReference type="EMBL" id="JH687817">
    <property type="protein sequence ID" value="EJD39026.1"/>
    <property type="molecule type" value="Genomic_DNA"/>
</dbReference>
<dbReference type="InterPro" id="IPR051380">
    <property type="entry name" value="pH-response_reg_palI/RIM9"/>
</dbReference>
<evidence type="ECO:0000256" key="3">
    <source>
        <dbReference type="ARBA" id="ARBA00022989"/>
    </source>
</evidence>
<evidence type="ECO:0000256" key="5">
    <source>
        <dbReference type="SAM" id="Phobius"/>
    </source>
</evidence>
<protein>
    <submittedName>
        <fullName evidence="6">Pali-domain-containing protein</fullName>
    </submittedName>
</protein>
<evidence type="ECO:0000256" key="1">
    <source>
        <dbReference type="ARBA" id="ARBA00004141"/>
    </source>
</evidence>
<dbReference type="Pfam" id="PF06687">
    <property type="entry name" value="SUR7"/>
    <property type="match status" value="1"/>
</dbReference>
<sequence length="195" mass="20653">MASPAIPGLFFCFAACVLLVFACVSSPTWEKISFLNVRFAEGNVLRFGVFGFTGSGTHVGYRFPAELLGFEDTRLSSGVIHNLTYVLILHPIAAGLAGLSVLFGLCGAAYSRVGTIFMSLSAALATLVTLVVWVVDMVLWGIARNRINDHGPAGTRATYGNANWLVLGAFVALLLGFCAGAVGSCGRYRRTPAKV</sequence>
<dbReference type="KEGG" id="adl:AURDEDRAFT_116263"/>
<keyword evidence="3 5" id="KW-1133">Transmembrane helix</keyword>
<evidence type="ECO:0000256" key="2">
    <source>
        <dbReference type="ARBA" id="ARBA00022692"/>
    </source>
</evidence>
<reference evidence="7" key="1">
    <citation type="journal article" date="2012" name="Science">
        <title>The Paleozoic origin of enzymatic lignin decomposition reconstructed from 31 fungal genomes.</title>
        <authorList>
            <person name="Floudas D."/>
            <person name="Binder M."/>
            <person name="Riley R."/>
            <person name="Barry K."/>
            <person name="Blanchette R.A."/>
            <person name="Henrissat B."/>
            <person name="Martinez A.T."/>
            <person name="Otillar R."/>
            <person name="Spatafora J.W."/>
            <person name="Yadav J.S."/>
            <person name="Aerts A."/>
            <person name="Benoit I."/>
            <person name="Boyd A."/>
            <person name="Carlson A."/>
            <person name="Copeland A."/>
            <person name="Coutinho P.M."/>
            <person name="de Vries R.P."/>
            <person name="Ferreira P."/>
            <person name="Findley K."/>
            <person name="Foster B."/>
            <person name="Gaskell J."/>
            <person name="Glotzer D."/>
            <person name="Gorecki P."/>
            <person name="Heitman J."/>
            <person name="Hesse C."/>
            <person name="Hori C."/>
            <person name="Igarashi K."/>
            <person name="Jurgens J.A."/>
            <person name="Kallen N."/>
            <person name="Kersten P."/>
            <person name="Kohler A."/>
            <person name="Kuees U."/>
            <person name="Kumar T.K.A."/>
            <person name="Kuo A."/>
            <person name="LaButti K."/>
            <person name="Larrondo L.F."/>
            <person name="Lindquist E."/>
            <person name="Ling A."/>
            <person name="Lombard V."/>
            <person name="Lucas S."/>
            <person name="Lundell T."/>
            <person name="Martin R."/>
            <person name="McLaughlin D.J."/>
            <person name="Morgenstern I."/>
            <person name="Morin E."/>
            <person name="Murat C."/>
            <person name="Nagy L.G."/>
            <person name="Nolan M."/>
            <person name="Ohm R.A."/>
            <person name="Patyshakuliyeva A."/>
            <person name="Rokas A."/>
            <person name="Ruiz-Duenas F.J."/>
            <person name="Sabat G."/>
            <person name="Salamov A."/>
            <person name="Samejima M."/>
            <person name="Schmutz J."/>
            <person name="Slot J.C."/>
            <person name="St John F."/>
            <person name="Stenlid J."/>
            <person name="Sun H."/>
            <person name="Sun S."/>
            <person name="Syed K."/>
            <person name="Tsang A."/>
            <person name="Wiebenga A."/>
            <person name="Young D."/>
            <person name="Pisabarro A."/>
            <person name="Eastwood D.C."/>
            <person name="Martin F."/>
            <person name="Cullen D."/>
            <person name="Grigoriev I.V."/>
            <person name="Hibbett D.S."/>
        </authorList>
    </citation>
    <scope>NUCLEOTIDE SEQUENCE [LARGE SCALE GENOMIC DNA]</scope>
    <source>
        <strain evidence="7">TFB10046</strain>
    </source>
</reference>
<feature type="transmembrane region" description="Helical" evidence="5">
    <location>
        <begin position="162"/>
        <end position="182"/>
    </location>
</feature>
<organism evidence="6 7">
    <name type="scientific">Auricularia subglabra (strain TFB-10046 / SS5)</name>
    <name type="common">White-rot fungus</name>
    <name type="synonym">Auricularia delicata (strain TFB10046)</name>
    <dbReference type="NCBI Taxonomy" id="717982"/>
    <lineage>
        <taxon>Eukaryota</taxon>
        <taxon>Fungi</taxon>
        <taxon>Dikarya</taxon>
        <taxon>Basidiomycota</taxon>
        <taxon>Agaricomycotina</taxon>
        <taxon>Agaricomycetes</taxon>
        <taxon>Auriculariales</taxon>
        <taxon>Auriculariaceae</taxon>
        <taxon>Auricularia</taxon>
    </lineage>
</organism>
<feature type="transmembrane region" description="Helical" evidence="5">
    <location>
        <begin position="83"/>
        <end position="110"/>
    </location>
</feature>
<dbReference type="InParanoid" id="J0WX13"/>
<gene>
    <name evidence="6" type="ORF">AURDEDRAFT_116263</name>
</gene>
<dbReference type="GO" id="GO:0035838">
    <property type="term" value="C:growing cell tip"/>
    <property type="evidence" value="ECO:0007669"/>
    <property type="project" value="TreeGrafter"/>
</dbReference>
<dbReference type="GO" id="GO:0005886">
    <property type="term" value="C:plasma membrane"/>
    <property type="evidence" value="ECO:0007669"/>
    <property type="project" value="InterPro"/>
</dbReference>
<dbReference type="InterPro" id="IPR009571">
    <property type="entry name" value="SUR7/Rim9-like_fungi"/>
</dbReference>
<dbReference type="AlphaFoldDB" id="J0WX13"/>
<keyword evidence="4 5" id="KW-0472">Membrane</keyword>
<dbReference type="PANTHER" id="PTHR28013">
    <property type="entry name" value="PROTEIN DCV1-RELATED"/>
    <property type="match status" value="1"/>
</dbReference>
<accession>J0WX13</accession>
<evidence type="ECO:0000313" key="6">
    <source>
        <dbReference type="EMBL" id="EJD39026.1"/>
    </source>
</evidence>
<dbReference type="OrthoDB" id="2354757at2759"/>
<dbReference type="eggNOG" id="ENOG502S0K3">
    <property type="taxonomic scope" value="Eukaryota"/>
</dbReference>
<proteinExistence type="predicted"/>
<keyword evidence="2 5" id="KW-0812">Transmembrane</keyword>
<feature type="transmembrane region" description="Helical" evidence="5">
    <location>
        <begin position="6"/>
        <end position="24"/>
    </location>
</feature>
<comment type="subcellular location">
    <subcellularLocation>
        <location evidence="1">Membrane</location>
        <topology evidence="1">Multi-pass membrane protein</topology>
    </subcellularLocation>
</comment>
<dbReference type="Proteomes" id="UP000006514">
    <property type="component" value="Unassembled WGS sequence"/>
</dbReference>
<dbReference type="GO" id="GO:0032153">
    <property type="term" value="C:cell division site"/>
    <property type="evidence" value="ECO:0007669"/>
    <property type="project" value="TreeGrafter"/>
</dbReference>